<dbReference type="GO" id="GO:0003700">
    <property type="term" value="F:DNA-binding transcription factor activity"/>
    <property type="evidence" value="ECO:0007669"/>
    <property type="project" value="TreeGrafter"/>
</dbReference>
<dbReference type="InterPro" id="IPR036390">
    <property type="entry name" value="WH_DNA-bd_sf"/>
</dbReference>
<dbReference type="InterPro" id="IPR005471">
    <property type="entry name" value="Tscrpt_reg_IclR_N"/>
</dbReference>
<evidence type="ECO:0000256" key="1">
    <source>
        <dbReference type="ARBA" id="ARBA00023015"/>
    </source>
</evidence>
<keyword evidence="1" id="KW-0805">Transcription regulation</keyword>
<dbReference type="Proteomes" id="UP000199662">
    <property type="component" value="Unassembled WGS sequence"/>
</dbReference>
<evidence type="ECO:0000259" key="4">
    <source>
        <dbReference type="PROSITE" id="PS51078"/>
    </source>
</evidence>
<dbReference type="PROSITE" id="PS51078">
    <property type="entry name" value="ICLR_ED"/>
    <property type="match status" value="1"/>
</dbReference>
<sequence length="261" mass="29016">MSMNKITLHNPTLRVLQIFDAVYNSVDGITFAEISRRTDIAKGTLHPIVMTLLHEGFLQNFGSRIAIGKNCFKLGYAYVHSLNYLNILKPHMRDIMVACDEICQLGILDGGDVLYVEKTEPNQAIRIESSAGKTIAAYATALGKCLLSGLSNEKIMELYPSEFIKYTVRTTSDLETLFLQLAAVRNAGYAHERGETNIDIECLAVPIKIADQVLASISVSLPIFRSTPEKIQQILSVLKLHAELIEKELLLLPMKANMFSD</sequence>
<name>A0A1H7C5F1_9FIRM</name>
<dbReference type="EMBL" id="FNZK01000019">
    <property type="protein sequence ID" value="SEJ84676.1"/>
    <property type="molecule type" value="Genomic_DNA"/>
</dbReference>
<dbReference type="InterPro" id="IPR029016">
    <property type="entry name" value="GAF-like_dom_sf"/>
</dbReference>
<dbReference type="PANTHER" id="PTHR30136">
    <property type="entry name" value="HELIX-TURN-HELIX TRANSCRIPTIONAL REGULATOR, ICLR FAMILY"/>
    <property type="match status" value="1"/>
</dbReference>
<evidence type="ECO:0000256" key="2">
    <source>
        <dbReference type="ARBA" id="ARBA00023125"/>
    </source>
</evidence>
<feature type="domain" description="IclR-ED" evidence="4">
    <location>
        <begin position="70"/>
        <end position="251"/>
    </location>
</feature>
<dbReference type="InterPro" id="IPR014757">
    <property type="entry name" value="Tscrpt_reg_IclR_C"/>
</dbReference>
<reference evidence="5 6" key="1">
    <citation type="submission" date="2016-10" db="EMBL/GenBank/DDBJ databases">
        <authorList>
            <person name="de Groot N.N."/>
        </authorList>
    </citation>
    <scope>NUCLEOTIDE SEQUENCE [LARGE SCALE GENOMIC DNA]</scope>
    <source>
        <strain evidence="5 6">DSM 2179</strain>
    </source>
</reference>
<dbReference type="SMART" id="SM00346">
    <property type="entry name" value="HTH_ICLR"/>
    <property type="match status" value="1"/>
</dbReference>
<dbReference type="Pfam" id="PF09339">
    <property type="entry name" value="HTH_IclR"/>
    <property type="match status" value="1"/>
</dbReference>
<dbReference type="PANTHER" id="PTHR30136:SF24">
    <property type="entry name" value="HTH-TYPE TRANSCRIPTIONAL REPRESSOR ALLR"/>
    <property type="match status" value="1"/>
</dbReference>
<keyword evidence="6" id="KW-1185">Reference proteome</keyword>
<dbReference type="GO" id="GO:0045892">
    <property type="term" value="P:negative regulation of DNA-templated transcription"/>
    <property type="evidence" value="ECO:0007669"/>
    <property type="project" value="TreeGrafter"/>
</dbReference>
<keyword evidence="2" id="KW-0238">DNA-binding</keyword>
<evidence type="ECO:0000256" key="3">
    <source>
        <dbReference type="ARBA" id="ARBA00023163"/>
    </source>
</evidence>
<dbReference type="RefSeq" id="WP_218144924.1">
    <property type="nucleotide sequence ID" value="NZ_FNZK01000019.1"/>
</dbReference>
<dbReference type="InterPro" id="IPR050707">
    <property type="entry name" value="HTH_MetabolicPath_Reg"/>
</dbReference>
<dbReference type="Gene3D" id="3.30.450.40">
    <property type="match status" value="1"/>
</dbReference>
<evidence type="ECO:0000313" key="5">
    <source>
        <dbReference type="EMBL" id="SEJ84676.1"/>
    </source>
</evidence>
<dbReference type="Pfam" id="PF01614">
    <property type="entry name" value="IclR_C"/>
    <property type="match status" value="1"/>
</dbReference>
<dbReference type="SUPFAM" id="SSF46785">
    <property type="entry name" value="Winged helix' DNA-binding domain"/>
    <property type="match status" value="1"/>
</dbReference>
<organism evidence="5 6">
    <name type="scientific">Propionispira arboris</name>
    <dbReference type="NCBI Taxonomy" id="84035"/>
    <lineage>
        <taxon>Bacteria</taxon>
        <taxon>Bacillati</taxon>
        <taxon>Bacillota</taxon>
        <taxon>Negativicutes</taxon>
        <taxon>Selenomonadales</taxon>
        <taxon>Selenomonadaceae</taxon>
        <taxon>Propionispira</taxon>
    </lineage>
</organism>
<proteinExistence type="predicted"/>
<dbReference type="GO" id="GO:0003677">
    <property type="term" value="F:DNA binding"/>
    <property type="evidence" value="ECO:0007669"/>
    <property type="project" value="UniProtKB-KW"/>
</dbReference>
<dbReference type="AlphaFoldDB" id="A0A1H7C5F1"/>
<dbReference type="InterPro" id="IPR036388">
    <property type="entry name" value="WH-like_DNA-bd_sf"/>
</dbReference>
<gene>
    <name evidence="5" type="ORF">SAMN05660742_11974</name>
</gene>
<dbReference type="STRING" id="84035.SAMN05660742_11974"/>
<accession>A0A1H7C5F1</accession>
<keyword evidence="3" id="KW-0804">Transcription</keyword>
<dbReference type="SUPFAM" id="SSF55781">
    <property type="entry name" value="GAF domain-like"/>
    <property type="match status" value="1"/>
</dbReference>
<evidence type="ECO:0000313" key="6">
    <source>
        <dbReference type="Proteomes" id="UP000199662"/>
    </source>
</evidence>
<dbReference type="Gene3D" id="1.10.10.10">
    <property type="entry name" value="Winged helix-like DNA-binding domain superfamily/Winged helix DNA-binding domain"/>
    <property type="match status" value="1"/>
</dbReference>
<protein>
    <submittedName>
        <fullName evidence="5">Transcriptional regulator, IclR family</fullName>
    </submittedName>
</protein>